<dbReference type="STRING" id="5288.A0A5C5G623"/>
<dbReference type="GO" id="GO:0045040">
    <property type="term" value="P:protein insertion into mitochondrial outer membrane"/>
    <property type="evidence" value="ECO:0007669"/>
    <property type="project" value="TreeGrafter"/>
</dbReference>
<evidence type="ECO:0000259" key="2">
    <source>
        <dbReference type="PROSITE" id="PS51020"/>
    </source>
</evidence>
<feature type="compositionally biased region" description="Low complexity" evidence="1">
    <location>
        <begin position="753"/>
        <end position="786"/>
    </location>
</feature>
<feature type="compositionally biased region" description="Low complexity" evidence="1">
    <location>
        <begin position="444"/>
        <end position="458"/>
    </location>
</feature>
<evidence type="ECO:0000313" key="4">
    <source>
        <dbReference type="Proteomes" id="UP000311382"/>
    </source>
</evidence>
<feature type="compositionally biased region" description="Gly residues" evidence="1">
    <location>
        <begin position="114"/>
        <end position="125"/>
    </location>
</feature>
<dbReference type="EMBL" id="SOZI01000002">
    <property type="protein sequence ID" value="TNY24563.1"/>
    <property type="molecule type" value="Genomic_DNA"/>
</dbReference>
<feature type="compositionally biased region" description="Basic and acidic residues" evidence="1">
    <location>
        <begin position="722"/>
        <end position="735"/>
    </location>
</feature>
<dbReference type="AlphaFoldDB" id="A0A5C5G623"/>
<feature type="compositionally biased region" description="Low complexity" evidence="1">
    <location>
        <begin position="406"/>
        <end position="415"/>
    </location>
</feature>
<keyword evidence="4" id="KW-1185">Reference proteome</keyword>
<proteinExistence type="predicted"/>
<gene>
    <name evidence="3" type="ORF">DMC30DRAFT_345746</name>
</gene>
<name>A0A5C5G623_9BASI</name>
<feature type="compositionally biased region" description="Low complexity" evidence="1">
    <location>
        <begin position="878"/>
        <end position="887"/>
    </location>
</feature>
<feature type="compositionally biased region" description="Basic and acidic residues" evidence="1">
    <location>
        <begin position="297"/>
        <end position="324"/>
    </location>
</feature>
<accession>A0A5C5G623</accession>
<feature type="compositionally biased region" description="Pro residues" evidence="1">
    <location>
        <begin position="526"/>
        <end position="539"/>
    </location>
</feature>
<dbReference type="InterPro" id="IPR009465">
    <property type="entry name" value="Spondin_N"/>
</dbReference>
<feature type="compositionally biased region" description="Pro residues" evidence="1">
    <location>
        <begin position="63"/>
        <end position="72"/>
    </location>
</feature>
<feature type="compositionally biased region" description="Low complexity" evidence="1">
    <location>
        <begin position="909"/>
        <end position="922"/>
    </location>
</feature>
<reference evidence="3 4" key="1">
    <citation type="submission" date="2019-03" db="EMBL/GenBank/DDBJ databases">
        <title>Rhodosporidium diobovatum UCD-FST 08-225 genome sequencing, assembly, and annotation.</title>
        <authorList>
            <person name="Fakankun I.U."/>
            <person name="Fristensky B."/>
            <person name="Levin D.B."/>
        </authorList>
    </citation>
    <scope>NUCLEOTIDE SEQUENCE [LARGE SCALE GENOMIC DNA]</scope>
    <source>
        <strain evidence="3 4">UCD-FST 08-225</strain>
    </source>
</reference>
<feature type="compositionally biased region" description="Low complexity" evidence="1">
    <location>
        <begin position="206"/>
        <end position="225"/>
    </location>
</feature>
<feature type="region of interest" description="Disordered" evidence="1">
    <location>
        <begin position="1"/>
        <end position="138"/>
    </location>
</feature>
<comment type="caution">
    <text evidence="3">The sequence shown here is derived from an EMBL/GenBank/DDBJ whole genome shotgun (WGS) entry which is preliminary data.</text>
</comment>
<dbReference type="GO" id="GO:0005741">
    <property type="term" value="C:mitochondrial outer membrane"/>
    <property type="evidence" value="ECO:0007669"/>
    <property type="project" value="InterPro"/>
</dbReference>
<dbReference type="PANTHER" id="PTHR28241">
    <property type="entry name" value="MITOCHONDRIAL IMPORT PROTEIN 1"/>
    <property type="match status" value="1"/>
</dbReference>
<feature type="domain" description="Spondin" evidence="2">
    <location>
        <begin position="1"/>
        <end position="69"/>
    </location>
</feature>
<dbReference type="Proteomes" id="UP000311382">
    <property type="component" value="Unassembled WGS sequence"/>
</dbReference>
<dbReference type="PANTHER" id="PTHR28241:SF1">
    <property type="entry name" value="MITOCHONDRIAL IMPORT PROTEIN 1"/>
    <property type="match status" value="1"/>
</dbReference>
<feature type="region of interest" description="Disordered" evidence="1">
    <location>
        <begin position="151"/>
        <end position="545"/>
    </location>
</feature>
<feature type="compositionally biased region" description="Low complexity" evidence="1">
    <location>
        <begin position="338"/>
        <end position="351"/>
    </location>
</feature>
<dbReference type="GO" id="GO:0070096">
    <property type="term" value="P:mitochondrial outer membrane translocase complex assembly"/>
    <property type="evidence" value="ECO:0007669"/>
    <property type="project" value="TreeGrafter"/>
</dbReference>
<dbReference type="InterPro" id="IPR013262">
    <property type="entry name" value="OMP_MIM1/TOM13_mt"/>
</dbReference>
<dbReference type="PROSITE" id="PS51020">
    <property type="entry name" value="SPONDIN"/>
    <property type="match status" value="1"/>
</dbReference>
<feature type="compositionally biased region" description="Basic and acidic residues" evidence="1">
    <location>
        <begin position="416"/>
        <end position="430"/>
    </location>
</feature>
<protein>
    <submittedName>
        <fullName evidence="3">Proteophosphoglycan ppg4</fullName>
    </submittedName>
</protein>
<dbReference type="Pfam" id="PF08219">
    <property type="entry name" value="TOM13"/>
    <property type="match status" value="1"/>
</dbReference>
<feature type="compositionally biased region" description="Basic and acidic residues" evidence="1">
    <location>
        <begin position="390"/>
        <end position="403"/>
    </location>
</feature>
<dbReference type="OrthoDB" id="5529571at2759"/>
<sequence length="929" mass="94103">MPPTPSAFPSLPGSAIAPPPPHKDKDNSGTDAPTPTPTQPGISYAKASKTLLPPSSAPQGTSLPPPAHPPKLTPRNSKERLQPSQQGRDSPYARTPSANGRSSKGTGNAKAHRGGGGANANGSGNGSKVINGKPVANWVPEKTGVHAPAVHTRAQSTSGIPAPVADPAIPAVGKKRRQSLRKVLPPTASKLSPFAASFEFVPGAGEQAQTQQQEQENGDSPSPAGSGSGSGSGSPGSLVTPSEQLAIAQTVGSAGAQGDDFRKKGFSAADAEGATEVAGAEPGMQSASADKGTALSIKEEEVAPASKDEEKERLPAQEEREDRPLGAFLPEAFVHASGAFAPLALPNGGAPAEEDDNDAAGPQRTQPQRRPVEEARIPGAVQDSPVADLAWREKEGWWSEGRDPLASTSAPAATEEAPRAEEKTDEDKAGRVPAQEQEQEQERVPPAVEPAQAAQLEPLLRFPAWTPSPAAGAQDAGPAVRDVAADEAQRASTPPLGAFLGSAFGTDAGAVPSPPPVAAPAVDAPAPGPVDTPESPAPTTPSALSSFLSSSFAAPLESGWSSFEPLDERRAEALAAAGPLSPSKVDAADFPTSAEGVAAMPRLDDVLDVDFDDEGKVLPEEEENKAAPAAPAPASPPEKAEQKRGWWNADEPSSVEDKAQPHADGSALLSASEQRDVAQTVGTAGAQGDEFHKKGFSAADAEGAVELPSAGAQSASVGATSEAKEEEVAAVEDARSGTQTPLGTFLPQAFSGEPAAASTSSSEPAFSSFASTSTPAVGPAPSSSSPSPTPSRSPSPARSRSPSPPRNNPHSADTAPSLTLALASAWHTAPWSRKLWAVVASLAINVGLPFVNGVMLGFGELFARNFIGVRLGWPLGGSSSSSSSSGSARANTSGVGLRAAGRRGADVPGHAGAKTAAEAAGEAVREAAE</sequence>
<feature type="compositionally biased region" description="Low complexity" evidence="1">
    <location>
        <begin position="160"/>
        <end position="172"/>
    </location>
</feature>
<organism evidence="3 4">
    <name type="scientific">Rhodotorula diobovata</name>
    <dbReference type="NCBI Taxonomy" id="5288"/>
    <lineage>
        <taxon>Eukaryota</taxon>
        <taxon>Fungi</taxon>
        <taxon>Dikarya</taxon>
        <taxon>Basidiomycota</taxon>
        <taxon>Pucciniomycotina</taxon>
        <taxon>Microbotryomycetes</taxon>
        <taxon>Sporidiobolales</taxon>
        <taxon>Sporidiobolaceae</taxon>
        <taxon>Rhodotorula</taxon>
    </lineage>
</organism>
<feature type="region of interest" description="Disordered" evidence="1">
    <location>
        <begin position="878"/>
        <end position="929"/>
    </location>
</feature>
<evidence type="ECO:0000313" key="3">
    <source>
        <dbReference type="EMBL" id="TNY24563.1"/>
    </source>
</evidence>
<feature type="region of interest" description="Disordered" evidence="1">
    <location>
        <begin position="596"/>
        <end position="814"/>
    </location>
</feature>
<evidence type="ECO:0000256" key="1">
    <source>
        <dbReference type="SAM" id="MobiDB-lite"/>
    </source>
</evidence>